<dbReference type="RefSeq" id="XP_002738792.1">
    <property type="nucleotide sequence ID" value="XM_002738746.2"/>
</dbReference>
<dbReference type="GeneID" id="100377286"/>
<dbReference type="Proteomes" id="UP000694865">
    <property type="component" value="Unplaced"/>
</dbReference>
<comment type="similarity">
    <text evidence="1 5">Belongs to the F-actin-capping protein alpha subunit family.</text>
</comment>
<gene>
    <name evidence="7" type="primary">LOC100377286</name>
</gene>
<evidence type="ECO:0000256" key="2">
    <source>
        <dbReference type="ARBA" id="ARBA00014038"/>
    </source>
</evidence>
<dbReference type="SUPFAM" id="SSF90096">
    <property type="entry name" value="Subunits of heterodimeric actin filament capping protein Capz"/>
    <property type="match status" value="1"/>
</dbReference>
<dbReference type="PANTHER" id="PTHR10653:SF0">
    <property type="entry name" value="F-ACTIN-CAPPING PROTEIN SUBUNIT ALPHA"/>
    <property type="match status" value="1"/>
</dbReference>
<protein>
    <recommendedName>
        <fullName evidence="2 5">F-actin-capping protein subunit alpha</fullName>
    </recommendedName>
</protein>
<evidence type="ECO:0000256" key="3">
    <source>
        <dbReference type="ARBA" id="ARBA00022467"/>
    </source>
</evidence>
<dbReference type="PROSITE" id="PS00748">
    <property type="entry name" value="F_ACTIN_CAPPING_A_1"/>
    <property type="match status" value="1"/>
</dbReference>
<comment type="function">
    <text evidence="5">F-actin-capping proteins bind in a Ca(2+)-independent manner to the fast growing ends of actin filaments (barbed end) thereby blocking the exchange of subunits at these ends. Unlike other capping proteins (such as gelsolin and severin), these proteins do not sever actin filaments.</text>
</comment>
<comment type="subunit">
    <text evidence="5">Heterodimer of an alpha and a beta subunit.</text>
</comment>
<dbReference type="PROSITE" id="PS00749">
    <property type="entry name" value="F_ACTIN_CAPPING_A_2"/>
    <property type="match status" value="1"/>
</dbReference>
<sequence length="290" mass="32749">MASANVQISNAEKVRTAADFIKHAPPGEFNEVFNDVRILLNDDNLLKEGASSAFSQYNKDQFTPVKVEGADDQVLVTEYGDLGGGRFLDPKTKRTFKYDHLRKEASDPQPANDLIDHTANTWREALDNPLKQYCSNHYKDGVFTIYGKSSGGNITLIACIEDHQFQPKNFWNGRWRSQWSVTFSPSSNSADINGLLKVQVHYYEDGNVQLVSHKEIKEKINFTDKDTLAKNFAKIVEDSEAQYQAALSDNYNTMSGTTFKALRRQLPVTRAKIDWQKIVSYKIGQALKAP</sequence>
<dbReference type="InterPro" id="IPR002189">
    <property type="entry name" value="CapZ_alpha"/>
</dbReference>
<keyword evidence="4 5" id="KW-0009">Actin-binding</keyword>
<dbReference type="InterPro" id="IPR042276">
    <property type="entry name" value="CapZ_alpha/beta_2"/>
</dbReference>
<accession>A0ABM0GWD0</accession>
<name>A0ABM0GWD0_SACKO</name>
<dbReference type="PRINTS" id="PR00191">
    <property type="entry name" value="FACTINCAPA"/>
</dbReference>
<dbReference type="PANTHER" id="PTHR10653">
    <property type="entry name" value="F-ACTIN-CAPPING PROTEIN SUBUNIT ALPHA"/>
    <property type="match status" value="1"/>
</dbReference>
<proteinExistence type="inferred from homology"/>
<dbReference type="InterPro" id="IPR037282">
    <property type="entry name" value="CapZ_alpha/beta"/>
</dbReference>
<evidence type="ECO:0000256" key="1">
    <source>
        <dbReference type="ARBA" id="ARBA00010479"/>
    </source>
</evidence>
<dbReference type="Gene3D" id="3.90.1150.210">
    <property type="entry name" value="F-actin capping protein, beta subunit"/>
    <property type="match status" value="1"/>
</dbReference>
<evidence type="ECO:0000313" key="7">
    <source>
        <dbReference type="RefSeq" id="XP_002738792.1"/>
    </source>
</evidence>
<evidence type="ECO:0000313" key="6">
    <source>
        <dbReference type="Proteomes" id="UP000694865"/>
    </source>
</evidence>
<organism evidence="6 7">
    <name type="scientific">Saccoglossus kowalevskii</name>
    <name type="common">Acorn worm</name>
    <dbReference type="NCBI Taxonomy" id="10224"/>
    <lineage>
        <taxon>Eukaryota</taxon>
        <taxon>Metazoa</taxon>
        <taxon>Hemichordata</taxon>
        <taxon>Enteropneusta</taxon>
        <taxon>Harrimaniidae</taxon>
        <taxon>Saccoglossus</taxon>
    </lineage>
</organism>
<evidence type="ECO:0000256" key="4">
    <source>
        <dbReference type="ARBA" id="ARBA00023203"/>
    </source>
</evidence>
<dbReference type="Gene3D" id="3.30.1140.60">
    <property type="entry name" value="F-actin capping protein, alpha subunit"/>
    <property type="match status" value="1"/>
</dbReference>
<keyword evidence="6" id="KW-1185">Reference proteome</keyword>
<dbReference type="Pfam" id="PF01267">
    <property type="entry name" value="F-actin_cap_A"/>
    <property type="match status" value="1"/>
</dbReference>
<reference evidence="7" key="1">
    <citation type="submission" date="2025-08" db="UniProtKB">
        <authorList>
            <consortium name="RefSeq"/>
        </authorList>
    </citation>
    <scope>IDENTIFICATION</scope>
    <source>
        <tissue evidence="7">Testes</tissue>
    </source>
</reference>
<dbReference type="InterPro" id="IPR042489">
    <property type="entry name" value="CapZ_alpha_1"/>
</dbReference>
<keyword evidence="3 5" id="KW-0117">Actin capping</keyword>
<evidence type="ECO:0000256" key="5">
    <source>
        <dbReference type="RuleBase" id="RU365077"/>
    </source>
</evidence>
<dbReference type="InterPro" id="IPR017865">
    <property type="entry name" value="F-actin_cap_asu_CS"/>
</dbReference>